<evidence type="ECO:0000256" key="2">
    <source>
        <dbReference type="ARBA" id="ARBA00022801"/>
    </source>
</evidence>
<dbReference type="GO" id="GO:0046872">
    <property type="term" value="F:metal ion binding"/>
    <property type="evidence" value="ECO:0007669"/>
    <property type="project" value="UniProtKB-KW"/>
</dbReference>
<evidence type="ECO:0000259" key="5">
    <source>
        <dbReference type="Pfam" id="PF00149"/>
    </source>
</evidence>
<keyword evidence="3" id="KW-0408">Iron</keyword>
<keyword evidence="7" id="KW-1185">Reference proteome</keyword>
<dbReference type="PANTHER" id="PTHR42988">
    <property type="entry name" value="PHOSPHOHYDROLASE"/>
    <property type="match status" value="1"/>
</dbReference>
<dbReference type="Proteomes" id="UP000597459">
    <property type="component" value="Unassembled WGS sequence"/>
</dbReference>
<dbReference type="Gene3D" id="3.60.21.10">
    <property type="match status" value="1"/>
</dbReference>
<evidence type="ECO:0000313" key="6">
    <source>
        <dbReference type="EMBL" id="NHO54660.1"/>
    </source>
</evidence>
<evidence type="ECO:0000256" key="4">
    <source>
        <dbReference type="ARBA" id="ARBA00025742"/>
    </source>
</evidence>
<dbReference type="GO" id="GO:0016787">
    <property type="term" value="F:hydrolase activity"/>
    <property type="evidence" value="ECO:0007669"/>
    <property type="project" value="UniProtKB-KW"/>
</dbReference>
<evidence type="ECO:0000256" key="3">
    <source>
        <dbReference type="ARBA" id="ARBA00023004"/>
    </source>
</evidence>
<protein>
    <submittedName>
        <fullName evidence="6">Metallophosphoesterase</fullName>
    </submittedName>
</protein>
<keyword evidence="2" id="KW-0378">Hydrolase</keyword>
<organism evidence="6 7">
    <name type="scientific">Acetobacter estunensis</name>
    <dbReference type="NCBI Taxonomy" id="104097"/>
    <lineage>
        <taxon>Bacteria</taxon>
        <taxon>Pseudomonadati</taxon>
        <taxon>Pseudomonadota</taxon>
        <taxon>Alphaproteobacteria</taxon>
        <taxon>Acetobacterales</taxon>
        <taxon>Acetobacteraceae</taxon>
        <taxon>Acetobacter</taxon>
    </lineage>
</organism>
<dbReference type="Pfam" id="PF00149">
    <property type="entry name" value="Metallophos"/>
    <property type="match status" value="1"/>
</dbReference>
<evidence type="ECO:0000313" key="7">
    <source>
        <dbReference type="Proteomes" id="UP000597459"/>
    </source>
</evidence>
<accession>A0A967B8I7</accession>
<gene>
    <name evidence="6" type="ORF">GOB87_12015</name>
</gene>
<dbReference type="InterPro" id="IPR029052">
    <property type="entry name" value="Metallo-depent_PP-like"/>
</dbReference>
<evidence type="ECO:0000256" key="1">
    <source>
        <dbReference type="ARBA" id="ARBA00022723"/>
    </source>
</evidence>
<dbReference type="RefSeq" id="WP_166317113.1">
    <property type="nucleotide sequence ID" value="NZ_WOTH01000028.1"/>
</dbReference>
<sequence>MSAILAHLSDPHLPLEALPGLRDLPNKRAVSLLSWLFIRRHIHRTAPLAAVMRDIATHNPDALAITGDMTNLGTRAESAAAARWLSRTGHMQAVIPGNHDTLVREPWEEGPGLWSPYGGMSRPDEPLCLRVNDVALIGVSSAIVTPPFFASGRVSAVQLDRTARLLRETRADGLCRVVMIHHPPAHGLMMWHKKLYGITPFAEMLRDNGAEMVLHGHSHEGTLTTVPGTEIPLIGVTSASHRPGRSLKRAAGWNRITVTRDENAMKWDIRVEARRLAPDGQLHTFRTHDLTRPDGGATGP</sequence>
<reference evidence="6" key="1">
    <citation type="submission" date="2019-11" db="EMBL/GenBank/DDBJ databases">
        <title>Description of new Acetobacter species.</title>
        <authorList>
            <person name="Cleenwerck I."/>
            <person name="Sombolestani A.S."/>
        </authorList>
    </citation>
    <scope>NUCLEOTIDE SEQUENCE</scope>
    <source>
        <strain evidence="6">LMG 1626</strain>
    </source>
</reference>
<dbReference type="CDD" id="cd00838">
    <property type="entry name" value="MPP_superfamily"/>
    <property type="match status" value="1"/>
</dbReference>
<dbReference type="InterPro" id="IPR004843">
    <property type="entry name" value="Calcineurin-like_PHP"/>
</dbReference>
<comment type="similarity">
    <text evidence="4">Belongs to the cyclic nucleotide phosphodiesterase class-III family.</text>
</comment>
<keyword evidence="1" id="KW-0479">Metal-binding</keyword>
<dbReference type="InterPro" id="IPR050884">
    <property type="entry name" value="CNP_phosphodiesterase-III"/>
</dbReference>
<proteinExistence type="inferred from homology"/>
<dbReference type="SUPFAM" id="SSF56300">
    <property type="entry name" value="Metallo-dependent phosphatases"/>
    <property type="match status" value="1"/>
</dbReference>
<comment type="caution">
    <text evidence="6">The sequence shown here is derived from an EMBL/GenBank/DDBJ whole genome shotgun (WGS) entry which is preliminary data.</text>
</comment>
<feature type="domain" description="Calcineurin-like phosphoesterase" evidence="5">
    <location>
        <begin position="6"/>
        <end position="220"/>
    </location>
</feature>
<dbReference type="PANTHER" id="PTHR42988:SF2">
    <property type="entry name" value="CYCLIC NUCLEOTIDE PHOSPHODIESTERASE CBUA0032-RELATED"/>
    <property type="match status" value="1"/>
</dbReference>
<name>A0A967B8I7_9PROT</name>
<dbReference type="EMBL" id="WOTH01000028">
    <property type="protein sequence ID" value="NHO54660.1"/>
    <property type="molecule type" value="Genomic_DNA"/>
</dbReference>
<dbReference type="AlphaFoldDB" id="A0A967B8I7"/>